<proteinExistence type="predicted"/>
<evidence type="ECO:0000256" key="5">
    <source>
        <dbReference type="SAM" id="MobiDB-lite"/>
    </source>
</evidence>
<feature type="transmembrane region" description="Helical" evidence="6">
    <location>
        <begin position="216"/>
        <end position="233"/>
    </location>
</feature>
<feature type="region of interest" description="Disordered" evidence="5">
    <location>
        <begin position="186"/>
        <end position="210"/>
    </location>
</feature>
<dbReference type="AlphaFoldDB" id="A0A540W384"/>
<dbReference type="InterPro" id="IPR011701">
    <property type="entry name" value="MFS"/>
</dbReference>
<dbReference type="CDD" id="cd17393">
    <property type="entry name" value="MFS_MosC_like"/>
    <property type="match status" value="1"/>
</dbReference>
<organism evidence="8 9">
    <name type="scientific">Kitasatospora acidiphila</name>
    <dbReference type="NCBI Taxonomy" id="2567942"/>
    <lineage>
        <taxon>Bacteria</taxon>
        <taxon>Bacillati</taxon>
        <taxon>Actinomycetota</taxon>
        <taxon>Actinomycetes</taxon>
        <taxon>Kitasatosporales</taxon>
        <taxon>Streptomycetaceae</taxon>
        <taxon>Kitasatospora</taxon>
    </lineage>
</organism>
<dbReference type="OrthoDB" id="151222at2"/>
<dbReference type="Gene3D" id="1.20.1250.20">
    <property type="entry name" value="MFS general substrate transporter like domains"/>
    <property type="match status" value="1"/>
</dbReference>
<evidence type="ECO:0000259" key="7">
    <source>
        <dbReference type="PROSITE" id="PS50850"/>
    </source>
</evidence>
<dbReference type="InterPro" id="IPR051788">
    <property type="entry name" value="MFS_Transporter"/>
</dbReference>
<feature type="transmembrane region" description="Helical" evidence="6">
    <location>
        <begin position="99"/>
        <end position="117"/>
    </location>
</feature>
<evidence type="ECO:0000256" key="1">
    <source>
        <dbReference type="ARBA" id="ARBA00004651"/>
    </source>
</evidence>
<feature type="transmembrane region" description="Helical" evidence="6">
    <location>
        <begin position="283"/>
        <end position="301"/>
    </location>
</feature>
<feature type="transmembrane region" description="Helical" evidence="6">
    <location>
        <begin position="163"/>
        <end position="183"/>
    </location>
</feature>
<feature type="domain" description="Major facilitator superfamily (MFS) profile" evidence="7">
    <location>
        <begin position="9"/>
        <end position="391"/>
    </location>
</feature>
<feature type="transmembrane region" description="Helical" evidence="6">
    <location>
        <begin position="364"/>
        <end position="383"/>
    </location>
</feature>
<gene>
    <name evidence="8" type="ORF">E6W39_16170</name>
</gene>
<sequence length="405" mass="40581">MRVTSYQRSLVSIAALFCFLGFQYASWAARLPAIKTRLGLGSAELGLLLMVCGAGAAVSFPLVAHLMRRLGSRRLALLSGLVLTAVLLALAVVPSYPLALLTAVVDGVAVGCLNVAMNAQGAALEVAHQRAAMARLHAVFSGGSLAGALLASMVNLATGSVPVHFAVAAVLLLALLAASRPALLPDGPQPAEPAAQPVEPAAPEPRRRRIPQPTGITLWMGLAMAFGTVTEGAMNDWSALYLRDVTHAGAESAPLGIAVVAGMMLLARLLADGWRGRWGDAALVRLGSALGGVGLALALLAGGTLPALLGFACMGLGMAAVTPCVYAAAARHGADALALVAAMGTTGLLGGPAAIGFIASGAGLTWALAAVAGSAGIVSLCALRIRFPALREAADGGAPAPEPAV</sequence>
<dbReference type="InterPro" id="IPR020846">
    <property type="entry name" value="MFS_dom"/>
</dbReference>
<dbReference type="Pfam" id="PF07690">
    <property type="entry name" value="MFS_1"/>
    <property type="match status" value="1"/>
</dbReference>
<feature type="transmembrane region" description="Helical" evidence="6">
    <location>
        <begin position="38"/>
        <end position="63"/>
    </location>
</feature>
<dbReference type="EMBL" id="VIGB01000003">
    <property type="protein sequence ID" value="TQF03486.1"/>
    <property type="molecule type" value="Genomic_DNA"/>
</dbReference>
<keyword evidence="9" id="KW-1185">Reference proteome</keyword>
<dbReference type="RefSeq" id="WP_141634119.1">
    <property type="nucleotide sequence ID" value="NZ_VIGB01000003.1"/>
</dbReference>
<dbReference type="PANTHER" id="PTHR23514:SF13">
    <property type="entry name" value="INNER MEMBRANE PROTEIN YBJJ"/>
    <property type="match status" value="1"/>
</dbReference>
<evidence type="ECO:0000313" key="8">
    <source>
        <dbReference type="EMBL" id="TQF03486.1"/>
    </source>
</evidence>
<feature type="transmembrane region" description="Helical" evidence="6">
    <location>
        <begin position="336"/>
        <end position="358"/>
    </location>
</feature>
<dbReference type="PANTHER" id="PTHR23514">
    <property type="entry name" value="BYPASS OF STOP CODON PROTEIN 6"/>
    <property type="match status" value="1"/>
</dbReference>
<reference evidence="8 9" key="1">
    <citation type="submission" date="2019-06" db="EMBL/GenBank/DDBJ databases">
        <title>Description of Kitasatospora acidophila sp. nov. isolated from pine grove soil, and reclassification of Streptomyces novaecaesareae to Kitasatospora novaeceasareae comb. nov.</title>
        <authorList>
            <person name="Kim M.J."/>
        </authorList>
    </citation>
    <scope>NUCLEOTIDE SEQUENCE [LARGE SCALE GENOMIC DNA]</scope>
    <source>
        <strain evidence="8 9">MMS16-CNU292</strain>
    </source>
</reference>
<feature type="transmembrane region" description="Helical" evidence="6">
    <location>
        <begin position="307"/>
        <end position="329"/>
    </location>
</feature>
<evidence type="ECO:0000256" key="6">
    <source>
        <dbReference type="SAM" id="Phobius"/>
    </source>
</evidence>
<evidence type="ECO:0000313" key="9">
    <source>
        <dbReference type="Proteomes" id="UP000319103"/>
    </source>
</evidence>
<feature type="compositionally biased region" description="Low complexity" evidence="5">
    <location>
        <begin position="192"/>
        <end position="201"/>
    </location>
</feature>
<protein>
    <submittedName>
        <fullName evidence="8">MFS transporter</fullName>
    </submittedName>
</protein>
<dbReference type="SUPFAM" id="SSF103473">
    <property type="entry name" value="MFS general substrate transporter"/>
    <property type="match status" value="1"/>
</dbReference>
<comment type="subcellular location">
    <subcellularLocation>
        <location evidence="1">Cell membrane</location>
        <topology evidence="1">Multi-pass membrane protein</topology>
    </subcellularLocation>
</comment>
<evidence type="ECO:0000256" key="3">
    <source>
        <dbReference type="ARBA" id="ARBA00022989"/>
    </source>
</evidence>
<dbReference type="GO" id="GO:0022857">
    <property type="term" value="F:transmembrane transporter activity"/>
    <property type="evidence" value="ECO:0007669"/>
    <property type="project" value="InterPro"/>
</dbReference>
<feature type="transmembrane region" description="Helical" evidence="6">
    <location>
        <begin position="253"/>
        <end position="271"/>
    </location>
</feature>
<comment type="caution">
    <text evidence="8">The sequence shown here is derived from an EMBL/GenBank/DDBJ whole genome shotgun (WGS) entry which is preliminary data.</text>
</comment>
<name>A0A540W384_9ACTN</name>
<dbReference type="Proteomes" id="UP000319103">
    <property type="component" value="Unassembled WGS sequence"/>
</dbReference>
<accession>A0A540W384</accession>
<keyword evidence="2 6" id="KW-0812">Transmembrane</keyword>
<dbReference type="InterPro" id="IPR036259">
    <property type="entry name" value="MFS_trans_sf"/>
</dbReference>
<dbReference type="GO" id="GO:0005886">
    <property type="term" value="C:plasma membrane"/>
    <property type="evidence" value="ECO:0007669"/>
    <property type="project" value="UniProtKB-SubCell"/>
</dbReference>
<dbReference type="PROSITE" id="PS50850">
    <property type="entry name" value="MFS"/>
    <property type="match status" value="1"/>
</dbReference>
<evidence type="ECO:0000256" key="4">
    <source>
        <dbReference type="ARBA" id="ARBA00023136"/>
    </source>
</evidence>
<keyword evidence="4 6" id="KW-0472">Membrane</keyword>
<feature type="transmembrane region" description="Helical" evidence="6">
    <location>
        <begin position="138"/>
        <end position="157"/>
    </location>
</feature>
<feature type="transmembrane region" description="Helical" evidence="6">
    <location>
        <begin position="75"/>
        <end position="93"/>
    </location>
</feature>
<keyword evidence="3 6" id="KW-1133">Transmembrane helix</keyword>
<evidence type="ECO:0000256" key="2">
    <source>
        <dbReference type="ARBA" id="ARBA00022692"/>
    </source>
</evidence>